<comment type="function">
    <text evidence="3">Participates actively in the response to hyperosmotic and heat shock by preventing the aggregation of stress-denatured proteins, in association with DnaK and GrpE. It is the nucleotide exchange factor for DnaK and may function as a thermosensor. Unfolded proteins bind initially to DnaJ; upon interaction with the DnaJ-bound protein, DnaK hydrolyzes its bound ATP, resulting in the formation of a stable complex. GrpE releases ADP from DnaK; ATP binding to DnaK triggers the release of the substrate protein, thus completing the reaction cycle. Several rounds of ATP-dependent interactions between DnaJ, DnaK and GrpE are required for fully efficient folding.</text>
</comment>
<dbReference type="RefSeq" id="WP_083103731.1">
    <property type="nucleotide sequence ID" value="NZ_CP020569.1"/>
</dbReference>
<dbReference type="Gene3D" id="3.90.20.20">
    <property type="match status" value="1"/>
</dbReference>
<keyword evidence="3" id="KW-0346">Stress response</keyword>
<evidence type="ECO:0000256" key="5">
    <source>
        <dbReference type="SAM" id="Coils"/>
    </source>
</evidence>
<dbReference type="SUPFAM" id="SSF58014">
    <property type="entry name" value="Coiled-coil domain of nucleotide exchange factor GrpE"/>
    <property type="match status" value="1"/>
</dbReference>
<dbReference type="GO" id="GO:0006457">
    <property type="term" value="P:protein folding"/>
    <property type="evidence" value="ECO:0007669"/>
    <property type="project" value="InterPro"/>
</dbReference>
<organism evidence="7 8">
    <name type="scientific">Streptomyces gilvosporeus</name>
    <dbReference type="NCBI Taxonomy" id="553510"/>
    <lineage>
        <taxon>Bacteria</taxon>
        <taxon>Bacillati</taxon>
        <taxon>Actinomycetota</taxon>
        <taxon>Actinomycetes</taxon>
        <taxon>Kitasatosporales</taxon>
        <taxon>Streptomycetaceae</taxon>
        <taxon>Streptomyces</taxon>
    </lineage>
</organism>
<protein>
    <recommendedName>
        <fullName evidence="3">Protein GrpE</fullName>
    </recommendedName>
    <alternativeName>
        <fullName evidence="3">HSP-70 cofactor</fullName>
    </alternativeName>
</protein>
<keyword evidence="5" id="KW-0175">Coiled coil</keyword>
<evidence type="ECO:0000313" key="8">
    <source>
        <dbReference type="Proteomes" id="UP000192726"/>
    </source>
</evidence>
<evidence type="ECO:0000256" key="4">
    <source>
        <dbReference type="RuleBase" id="RU004478"/>
    </source>
</evidence>
<dbReference type="GO" id="GO:0000774">
    <property type="term" value="F:adenyl-nucleotide exchange factor activity"/>
    <property type="evidence" value="ECO:0007669"/>
    <property type="project" value="InterPro"/>
</dbReference>
<dbReference type="InterPro" id="IPR009012">
    <property type="entry name" value="GrpE_head"/>
</dbReference>
<keyword evidence="8" id="KW-1185">Reference proteome</keyword>
<comment type="subunit">
    <text evidence="3">Homodimer.</text>
</comment>
<dbReference type="GO" id="GO:0042803">
    <property type="term" value="F:protein homodimerization activity"/>
    <property type="evidence" value="ECO:0007669"/>
    <property type="project" value="InterPro"/>
</dbReference>
<feature type="region of interest" description="Disordered" evidence="6">
    <location>
        <begin position="1"/>
        <end position="62"/>
    </location>
</feature>
<comment type="subcellular location">
    <subcellularLocation>
        <location evidence="3">Cytoplasm</location>
    </subcellularLocation>
</comment>
<dbReference type="PANTHER" id="PTHR21237:SF23">
    <property type="entry name" value="GRPE PROTEIN HOMOLOG, MITOCHONDRIAL"/>
    <property type="match status" value="1"/>
</dbReference>
<evidence type="ECO:0000256" key="1">
    <source>
        <dbReference type="ARBA" id="ARBA00009054"/>
    </source>
</evidence>
<dbReference type="PRINTS" id="PR00773">
    <property type="entry name" value="GRPEPROTEIN"/>
</dbReference>
<dbReference type="PANTHER" id="PTHR21237">
    <property type="entry name" value="GRPE PROTEIN"/>
    <property type="match status" value="1"/>
</dbReference>
<dbReference type="KEGG" id="sgv:B1H19_06880"/>
<dbReference type="GO" id="GO:0005737">
    <property type="term" value="C:cytoplasm"/>
    <property type="evidence" value="ECO:0007669"/>
    <property type="project" value="UniProtKB-SubCell"/>
</dbReference>
<dbReference type="Proteomes" id="UP000192726">
    <property type="component" value="Chromosome"/>
</dbReference>
<accession>A0A1V0TLY2</accession>
<evidence type="ECO:0000256" key="2">
    <source>
        <dbReference type="ARBA" id="ARBA00023186"/>
    </source>
</evidence>
<dbReference type="GO" id="GO:0051087">
    <property type="term" value="F:protein-folding chaperone binding"/>
    <property type="evidence" value="ECO:0007669"/>
    <property type="project" value="InterPro"/>
</dbReference>
<comment type="similarity">
    <text evidence="1 3 4">Belongs to the GrpE family.</text>
</comment>
<proteinExistence type="inferred from homology"/>
<keyword evidence="2 3" id="KW-0143">Chaperone</keyword>
<dbReference type="GO" id="GO:0051082">
    <property type="term" value="F:unfolded protein binding"/>
    <property type="evidence" value="ECO:0007669"/>
    <property type="project" value="TreeGrafter"/>
</dbReference>
<dbReference type="HAMAP" id="MF_01151">
    <property type="entry name" value="GrpE"/>
    <property type="match status" value="1"/>
</dbReference>
<dbReference type="SUPFAM" id="SSF51064">
    <property type="entry name" value="Head domain of nucleotide exchange factor GrpE"/>
    <property type="match status" value="1"/>
</dbReference>
<sequence>MTRRTNPPTGLRGLPRPPLSLVPDRPDDSPAVLPARTPRGRKSGDTERGAPSGREPAAVQSVAPNAALRAELHERTADLQRLKAEYDNYRKRVHRDRRAVGEIAVANVLERLLPVLDAVAEAAEQGELTGGFRRVAEALEAELAALGLESVGTSGAPFDPNLHEAVTYTPADDDAGGPAAVPAPERAVCGEVIRPGYRVGDRLLRPAQVAVRDEPDSGSPHSG</sequence>
<dbReference type="STRING" id="553510.B1H19_06880"/>
<reference evidence="7 8" key="1">
    <citation type="submission" date="2017-04" db="EMBL/GenBank/DDBJ databases">
        <title>Complete Genome Sequence of Streptomyces gilvosporeus F607, a Capable Producer of Natamycin.</title>
        <authorList>
            <person name="Zong G."/>
            <person name="Zhong C."/>
            <person name="Fu J."/>
            <person name="Qin R."/>
            <person name="Cao G."/>
        </authorList>
    </citation>
    <scope>NUCLEOTIDE SEQUENCE [LARGE SCALE GENOMIC DNA]</scope>
    <source>
        <strain evidence="7 8">F607</strain>
    </source>
</reference>
<dbReference type="InterPro" id="IPR000740">
    <property type="entry name" value="GrpE"/>
</dbReference>
<feature type="coiled-coil region" evidence="5">
    <location>
        <begin position="65"/>
        <end position="99"/>
    </location>
</feature>
<dbReference type="EMBL" id="CP020569">
    <property type="protein sequence ID" value="ARF53944.1"/>
    <property type="molecule type" value="Genomic_DNA"/>
</dbReference>
<dbReference type="OrthoDB" id="5191115at2"/>
<keyword evidence="3" id="KW-0963">Cytoplasm</keyword>
<dbReference type="Pfam" id="PF01025">
    <property type="entry name" value="GrpE"/>
    <property type="match status" value="1"/>
</dbReference>
<dbReference type="InterPro" id="IPR013805">
    <property type="entry name" value="GrpE_CC"/>
</dbReference>
<evidence type="ECO:0000313" key="7">
    <source>
        <dbReference type="EMBL" id="ARF53944.1"/>
    </source>
</evidence>
<evidence type="ECO:0000256" key="3">
    <source>
        <dbReference type="HAMAP-Rule" id="MF_01151"/>
    </source>
</evidence>
<dbReference type="AlphaFoldDB" id="A0A1V0TLY2"/>
<gene>
    <name evidence="3" type="primary">grpE</name>
    <name evidence="7" type="ORF">B1H19_06880</name>
</gene>
<evidence type="ECO:0000256" key="6">
    <source>
        <dbReference type="SAM" id="MobiDB-lite"/>
    </source>
</evidence>
<name>A0A1V0TLY2_9ACTN</name>
<dbReference type="Gene3D" id="2.30.22.10">
    <property type="entry name" value="Head domain of nucleotide exchange factor GrpE"/>
    <property type="match status" value="1"/>
</dbReference>